<dbReference type="Gene3D" id="2.60.120.260">
    <property type="entry name" value="Galactose-binding domain-like"/>
    <property type="match status" value="1"/>
</dbReference>
<gene>
    <name evidence="4" type="ORF">VTK73DRAFT_806</name>
</gene>
<feature type="domain" description="CBM-cenC" evidence="3">
    <location>
        <begin position="245"/>
        <end position="365"/>
    </location>
</feature>
<reference evidence="4 5" key="1">
    <citation type="journal article" date="2024" name="Commun. Biol.">
        <title>Comparative genomic analysis of thermophilic fungi reveals convergent evolutionary adaptations and gene losses.</title>
        <authorList>
            <person name="Steindorff A.S."/>
            <person name="Aguilar-Pontes M.V."/>
            <person name="Robinson A.J."/>
            <person name="Andreopoulos B."/>
            <person name="LaButti K."/>
            <person name="Kuo A."/>
            <person name="Mondo S."/>
            <person name="Riley R."/>
            <person name="Otillar R."/>
            <person name="Haridas S."/>
            <person name="Lipzen A."/>
            <person name="Grimwood J."/>
            <person name="Schmutz J."/>
            <person name="Clum A."/>
            <person name="Reid I.D."/>
            <person name="Moisan M.C."/>
            <person name="Butler G."/>
            <person name="Nguyen T.T.M."/>
            <person name="Dewar K."/>
            <person name="Conant G."/>
            <person name="Drula E."/>
            <person name="Henrissat B."/>
            <person name="Hansel C."/>
            <person name="Singer S."/>
            <person name="Hutchinson M.I."/>
            <person name="de Vries R.P."/>
            <person name="Natvig D.O."/>
            <person name="Powell A.J."/>
            <person name="Tsang A."/>
            <person name="Grigoriev I.V."/>
        </authorList>
    </citation>
    <scope>NUCLEOTIDE SEQUENCE [LARGE SCALE GENOMIC DNA]</scope>
    <source>
        <strain evidence="4 5">ATCC 24622</strain>
    </source>
</reference>
<proteinExistence type="predicted"/>
<evidence type="ECO:0000256" key="1">
    <source>
        <dbReference type="ARBA" id="ARBA00022801"/>
    </source>
</evidence>
<dbReference type="EMBL" id="JAZHXJ010000118">
    <property type="protein sequence ID" value="KAL1873619.1"/>
    <property type="molecule type" value="Genomic_DNA"/>
</dbReference>
<dbReference type="InterPro" id="IPR003305">
    <property type="entry name" value="CenC_carb-bd"/>
</dbReference>
<accession>A0ABR3XDC1</accession>
<dbReference type="Pfam" id="PF02018">
    <property type="entry name" value="CBM_4_9"/>
    <property type="match status" value="1"/>
</dbReference>
<organism evidence="4 5">
    <name type="scientific">Phialemonium thermophilum</name>
    <dbReference type="NCBI Taxonomy" id="223376"/>
    <lineage>
        <taxon>Eukaryota</taxon>
        <taxon>Fungi</taxon>
        <taxon>Dikarya</taxon>
        <taxon>Ascomycota</taxon>
        <taxon>Pezizomycotina</taxon>
        <taxon>Sordariomycetes</taxon>
        <taxon>Sordariomycetidae</taxon>
        <taxon>Cephalothecales</taxon>
        <taxon>Cephalothecaceae</taxon>
        <taxon>Phialemonium</taxon>
    </lineage>
</organism>
<feature type="signal peptide" evidence="2">
    <location>
        <begin position="1"/>
        <end position="22"/>
    </location>
</feature>
<dbReference type="PROSITE" id="PS51257">
    <property type="entry name" value="PROKAR_LIPOPROTEIN"/>
    <property type="match status" value="1"/>
</dbReference>
<evidence type="ECO:0000259" key="3">
    <source>
        <dbReference type="Pfam" id="PF02018"/>
    </source>
</evidence>
<keyword evidence="2" id="KW-0732">Signal</keyword>
<keyword evidence="1" id="KW-0378">Hydrolase</keyword>
<protein>
    <recommendedName>
        <fullName evidence="3">CBM-cenC domain-containing protein</fullName>
    </recommendedName>
</protein>
<feature type="chain" id="PRO_5046774170" description="CBM-cenC domain-containing protein" evidence="2">
    <location>
        <begin position="23"/>
        <end position="403"/>
    </location>
</feature>
<evidence type="ECO:0000313" key="5">
    <source>
        <dbReference type="Proteomes" id="UP001586593"/>
    </source>
</evidence>
<dbReference type="Proteomes" id="UP001586593">
    <property type="component" value="Unassembled WGS sequence"/>
</dbReference>
<evidence type="ECO:0000313" key="4">
    <source>
        <dbReference type="EMBL" id="KAL1873619.1"/>
    </source>
</evidence>
<evidence type="ECO:0000256" key="2">
    <source>
        <dbReference type="SAM" id="SignalP"/>
    </source>
</evidence>
<name>A0ABR3XDC1_9PEZI</name>
<sequence length="403" mass="43196">MLSPKTFVIICRLLVVAVGVSATGCSHDNCLRAVIASAFPTRHGVADCSSYLHTTVTPAVSTYTESVTVPTVVFVSSTEVDLFTDIEIITAATQTEVVVQTDVVEETLTVVGSVVTVTQTVQPPSVTIRPPRVKRGCQSPSTTATAYPTYASACSSLARYVSACSCVGVFPSTTTIAAPSTTTTVTVVSTSTSVLVETVSTTETVLSSVTETDVVTSIATLSTTDATATVTSTTTATVTVVPYENIVRNGDFETGHLGPWNIDYDTPTASVTTPGSNSRYSLLTTNLYDNNLFELSQTLYGFPQVTYSCTYDFKFTNYYSTLYSNGVYYVPYVHVYVNNDYLDVSIPSSVNPNQWQTSTFSFTSSGVDILYFDCASPQPSRGRGSGKNYLSLDNIACFPERIQ</sequence>
<keyword evidence="5" id="KW-1185">Reference proteome</keyword>
<comment type="caution">
    <text evidence="4">The sequence shown here is derived from an EMBL/GenBank/DDBJ whole genome shotgun (WGS) entry which is preliminary data.</text>
</comment>